<evidence type="ECO:0000313" key="1">
    <source>
        <dbReference type="EMBL" id="OIW11180.1"/>
    </source>
</evidence>
<evidence type="ECO:0008006" key="3">
    <source>
        <dbReference type="Google" id="ProtNLM"/>
    </source>
</evidence>
<organism evidence="1 2">
    <name type="scientific">Lupinus angustifolius</name>
    <name type="common">Narrow-leaved blue lupine</name>
    <dbReference type="NCBI Taxonomy" id="3871"/>
    <lineage>
        <taxon>Eukaryota</taxon>
        <taxon>Viridiplantae</taxon>
        <taxon>Streptophyta</taxon>
        <taxon>Embryophyta</taxon>
        <taxon>Tracheophyta</taxon>
        <taxon>Spermatophyta</taxon>
        <taxon>Magnoliopsida</taxon>
        <taxon>eudicotyledons</taxon>
        <taxon>Gunneridae</taxon>
        <taxon>Pentapetalae</taxon>
        <taxon>rosids</taxon>
        <taxon>fabids</taxon>
        <taxon>Fabales</taxon>
        <taxon>Fabaceae</taxon>
        <taxon>Papilionoideae</taxon>
        <taxon>50 kb inversion clade</taxon>
        <taxon>genistoids sensu lato</taxon>
        <taxon>core genistoids</taxon>
        <taxon>Genisteae</taxon>
        <taxon>Lupinus</taxon>
    </lineage>
</organism>
<dbReference type="EMBL" id="CM007366">
    <property type="protein sequence ID" value="OIW11180.1"/>
    <property type="molecule type" value="Genomic_DNA"/>
</dbReference>
<dbReference type="OrthoDB" id="748166at2759"/>
<gene>
    <name evidence="1" type="ORF">TanjilG_22987</name>
</gene>
<keyword evidence="2" id="KW-1185">Reference proteome</keyword>
<dbReference type="Gramene" id="OIW11180">
    <property type="protein sequence ID" value="OIW11180"/>
    <property type="gene ID" value="TanjilG_22987"/>
</dbReference>
<dbReference type="Proteomes" id="UP000188354">
    <property type="component" value="Chromosome LG06"/>
</dbReference>
<reference evidence="1 2" key="1">
    <citation type="journal article" date="2017" name="Plant Biotechnol. J.">
        <title>A comprehensive draft genome sequence for lupin (Lupinus angustifolius), an emerging health food: insights into plant-microbe interactions and legume evolution.</title>
        <authorList>
            <person name="Hane J.K."/>
            <person name="Ming Y."/>
            <person name="Kamphuis L.G."/>
            <person name="Nelson M.N."/>
            <person name="Garg G."/>
            <person name="Atkins C.A."/>
            <person name="Bayer P.E."/>
            <person name="Bravo A."/>
            <person name="Bringans S."/>
            <person name="Cannon S."/>
            <person name="Edwards D."/>
            <person name="Foley R."/>
            <person name="Gao L.L."/>
            <person name="Harrison M.J."/>
            <person name="Huang W."/>
            <person name="Hurgobin B."/>
            <person name="Li S."/>
            <person name="Liu C.W."/>
            <person name="McGrath A."/>
            <person name="Morahan G."/>
            <person name="Murray J."/>
            <person name="Weller J."/>
            <person name="Jian J."/>
            <person name="Singh K.B."/>
        </authorList>
    </citation>
    <scope>NUCLEOTIDE SEQUENCE [LARGE SCALE GENOMIC DNA]</scope>
    <source>
        <strain evidence="2">cv. Tanjil</strain>
        <tissue evidence="1">Whole plant</tissue>
    </source>
</reference>
<name>A0A1J7HEV3_LUPAN</name>
<protein>
    <recommendedName>
        <fullName evidence="3">Formin-like protein 18</fullName>
    </recommendedName>
</protein>
<dbReference type="AlphaFoldDB" id="A0A1J7HEV3"/>
<dbReference type="STRING" id="3871.A0A1J7HEV3"/>
<dbReference type="PANTHER" id="PTHR31317:SF23">
    <property type="entry name" value="DUF1005 FAMILY PROTEIN"/>
    <property type="match status" value="1"/>
</dbReference>
<dbReference type="PANTHER" id="PTHR31317">
    <property type="entry name" value="OS08G0163500 PROTEIN"/>
    <property type="match status" value="1"/>
</dbReference>
<proteinExistence type="predicted"/>
<dbReference type="InterPro" id="IPR010410">
    <property type="entry name" value="DUF1005"/>
</dbReference>
<evidence type="ECO:0000313" key="2">
    <source>
        <dbReference type="Proteomes" id="UP000188354"/>
    </source>
</evidence>
<dbReference type="Pfam" id="PF06219">
    <property type="entry name" value="DUF1005"/>
    <property type="match status" value="1"/>
</dbReference>
<accession>A0A1J7HEV3</accession>
<sequence length="385" mass="42445">MDPCHFLRILVGNLAIKSTLSSKPSSSSKVHTSTSSSSSFFAHIKINPHSQRHVATVPLISDEDPTPHSLASSFDFTKPQIDQLINTNGRTRNLRLNISLYRNPTTSSCAPRKPTLLANITVPIHLPLQESRACILHNGWVALDDQHHNKKANSAAQLLHFTLRVEPDPRFVFRFDGEPECSPQVFQVRGEMKQPVFTCKFSFRDKNNQTQRKGWSITVHDLSGSPVAAASIVTPFVPSPGSNRVCKSNPGAWLIIRPDGDGTWKPWGRLEAWREPNHSNAVGYRFEDADRVTLASSTISSHHGGKFTIDVTSGVTPRGSRDKGFVMSAKVEGSRKCSKTEVEVGVEHVSCTEDAAAFVALAGAMELSMDACKSFIRKLPKELRQ</sequence>
<dbReference type="OMA" id="GNCYCKI"/>
<dbReference type="KEGG" id="lang:109348526"/>